<reference evidence="2 3" key="1">
    <citation type="journal article" date="2010" name="Proc. Natl. Acad. Sci. U.S.A.">
        <title>Insights into evolution of multicellular fungi from the assembled chromosomes of the mushroom Coprinopsis cinerea (Coprinus cinereus).</title>
        <authorList>
            <person name="Stajich J.E."/>
            <person name="Wilke S.K."/>
            <person name="Ahren D."/>
            <person name="Au C.H."/>
            <person name="Birren B.W."/>
            <person name="Borodovsky M."/>
            <person name="Burns C."/>
            <person name="Canback B."/>
            <person name="Casselton L.A."/>
            <person name="Cheng C.K."/>
            <person name="Deng J."/>
            <person name="Dietrich F.S."/>
            <person name="Fargo D.C."/>
            <person name="Farman M.L."/>
            <person name="Gathman A.C."/>
            <person name="Goldberg J."/>
            <person name="Guigo R."/>
            <person name="Hoegger P.J."/>
            <person name="Hooker J.B."/>
            <person name="Huggins A."/>
            <person name="James T.Y."/>
            <person name="Kamada T."/>
            <person name="Kilaru S."/>
            <person name="Kodira C."/>
            <person name="Kues U."/>
            <person name="Kupfer D."/>
            <person name="Kwan H.S."/>
            <person name="Lomsadze A."/>
            <person name="Li W."/>
            <person name="Lilly W.W."/>
            <person name="Ma L.J."/>
            <person name="Mackey A.J."/>
            <person name="Manning G."/>
            <person name="Martin F."/>
            <person name="Muraguchi H."/>
            <person name="Natvig D.O."/>
            <person name="Palmerini H."/>
            <person name="Ramesh M.A."/>
            <person name="Rehmeyer C.J."/>
            <person name="Roe B.A."/>
            <person name="Shenoy N."/>
            <person name="Stanke M."/>
            <person name="Ter-Hovhannisyan V."/>
            <person name="Tunlid A."/>
            <person name="Velagapudi R."/>
            <person name="Vision T.J."/>
            <person name="Zeng Q."/>
            <person name="Zolan M.E."/>
            <person name="Pukkila P.J."/>
        </authorList>
    </citation>
    <scope>NUCLEOTIDE SEQUENCE [LARGE SCALE GENOMIC DNA]</scope>
    <source>
        <strain evidence="3">Okayama-7 / 130 / ATCC MYA-4618 / FGSC 9003</strain>
    </source>
</reference>
<accession>A8PB23</accession>
<protein>
    <submittedName>
        <fullName evidence="2">Uncharacterized protein</fullName>
    </submittedName>
</protein>
<dbReference type="GeneID" id="6016717"/>
<dbReference type="VEuPathDB" id="FungiDB:CC1G_12849"/>
<feature type="region of interest" description="Disordered" evidence="1">
    <location>
        <begin position="476"/>
        <end position="509"/>
    </location>
</feature>
<proteinExistence type="predicted"/>
<feature type="region of interest" description="Disordered" evidence="1">
    <location>
        <begin position="399"/>
        <end position="419"/>
    </location>
</feature>
<evidence type="ECO:0000256" key="1">
    <source>
        <dbReference type="SAM" id="MobiDB-lite"/>
    </source>
</evidence>
<feature type="compositionally biased region" description="Polar residues" evidence="1">
    <location>
        <begin position="148"/>
        <end position="159"/>
    </location>
</feature>
<evidence type="ECO:0000313" key="2">
    <source>
        <dbReference type="EMBL" id="EAU81721.1"/>
    </source>
</evidence>
<dbReference type="Proteomes" id="UP000001861">
    <property type="component" value="Unassembled WGS sequence"/>
</dbReference>
<dbReference type="AlphaFoldDB" id="A8PB23"/>
<gene>
    <name evidence="2" type="ORF">CC1G_12849</name>
</gene>
<feature type="compositionally biased region" description="Basic and acidic residues" evidence="1">
    <location>
        <begin position="296"/>
        <end position="311"/>
    </location>
</feature>
<dbReference type="KEGG" id="cci:CC1G_12849"/>
<dbReference type="RefSeq" id="XP_001840092.1">
    <property type="nucleotide sequence ID" value="XM_001840040.1"/>
</dbReference>
<feature type="region of interest" description="Disordered" evidence="1">
    <location>
        <begin position="292"/>
        <end position="335"/>
    </location>
</feature>
<feature type="region of interest" description="Disordered" evidence="1">
    <location>
        <begin position="235"/>
        <end position="260"/>
    </location>
</feature>
<feature type="compositionally biased region" description="Acidic residues" evidence="1">
    <location>
        <begin position="312"/>
        <end position="330"/>
    </location>
</feature>
<feature type="region of interest" description="Disordered" evidence="1">
    <location>
        <begin position="23"/>
        <end position="202"/>
    </location>
</feature>
<name>A8PB23_COPC7</name>
<dbReference type="EMBL" id="AACS02000004">
    <property type="protein sequence ID" value="EAU81721.1"/>
    <property type="molecule type" value="Genomic_DNA"/>
</dbReference>
<keyword evidence="3" id="KW-1185">Reference proteome</keyword>
<evidence type="ECO:0000313" key="3">
    <source>
        <dbReference type="Proteomes" id="UP000001861"/>
    </source>
</evidence>
<organism evidence="2 3">
    <name type="scientific">Coprinopsis cinerea (strain Okayama-7 / 130 / ATCC MYA-4618 / FGSC 9003)</name>
    <name type="common">Inky cap fungus</name>
    <name type="synonym">Hormographiella aspergillata</name>
    <dbReference type="NCBI Taxonomy" id="240176"/>
    <lineage>
        <taxon>Eukaryota</taxon>
        <taxon>Fungi</taxon>
        <taxon>Dikarya</taxon>
        <taxon>Basidiomycota</taxon>
        <taxon>Agaricomycotina</taxon>
        <taxon>Agaricomycetes</taxon>
        <taxon>Agaricomycetidae</taxon>
        <taxon>Agaricales</taxon>
        <taxon>Agaricineae</taxon>
        <taxon>Psathyrellaceae</taxon>
        <taxon>Coprinopsis</taxon>
    </lineage>
</organism>
<dbReference type="InParanoid" id="A8PB23"/>
<feature type="compositionally biased region" description="Basic residues" evidence="1">
    <location>
        <begin position="124"/>
        <end position="135"/>
    </location>
</feature>
<feature type="compositionally biased region" description="Polar residues" evidence="1">
    <location>
        <begin position="38"/>
        <end position="48"/>
    </location>
</feature>
<feature type="compositionally biased region" description="Polar residues" evidence="1">
    <location>
        <begin position="404"/>
        <end position="416"/>
    </location>
</feature>
<feature type="compositionally biased region" description="Gly residues" evidence="1">
    <location>
        <begin position="476"/>
        <end position="486"/>
    </location>
</feature>
<sequence>MVNDSFMTDNYHPAHDTAVYNARSEPNNVDPFSDPPNGKSTNTFNATGVASIDGTPFAPPSSGHLDALTTPRNPSIFPPSNAYDYDLSTRGPFQSPLRRVPGPVGAGEDGGSNQTTPTAANKGKTPKPHLPRRRPTTLLLSPHRRTSPGSAKSHASSTSRRARIYSNQGVGGLTSPSPTRSRVSPRRVTPRSPSTPRILKKTVSPNPKAISLGVLGRIPMGMVFKKLKPLKRGLKSVGKRSSKCETSGGGAGEAGGTDRDVDIDLELKPWDTDVDVEIADSAPLQGFALAQAQSMEKMRHSSSRLRDPDHDDLFDDDDGEEGEVPAEEPEPYSPMPISPLAPDMTSTNPNILSTTAALRDLGLVDARQGAPGAYVSMEDIDQFDDSRSHYHPTELGAVDEDSEMSQPTTPSASTCLSAPLSPTTNVSISPTVSISSSMRRAHSKGKALRVLGYEVYQAYNGKPYASGVRGIGDGGSGRSLRGVGGGDKPKRMGIPGIMDHGRMRKARRV</sequence>
<comment type="caution">
    <text evidence="2">The sequence shown here is derived from an EMBL/GenBank/DDBJ whole genome shotgun (WGS) entry which is preliminary data.</text>
</comment>